<comment type="caution">
    <text evidence="2">The sequence shown here is derived from an EMBL/GenBank/DDBJ whole genome shotgun (WGS) entry which is preliminary data.</text>
</comment>
<sequence>MTGIDKGTCEIYKGNDNKWWWRSVAANGKIVAGSTQGYVNKSDCIANAKMQGYSGCTGS</sequence>
<name>A0A5S5MCM8_9BACT</name>
<evidence type="ECO:0000259" key="1">
    <source>
        <dbReference type="Pfam" id="PF07411"/>
    </source>
</evidence>
<dbReference type="Gene3D" id="3.30.160.160">
    <property type="entry name" value="YegP-like"/>
    <property type="match status" value="1"/>
</dbReference>
<dbReference type="InterPro" id="IPR036913">
    <property type="entry name" value="YegP-like_sf"/>
</dbReference>
<dbReference type="Pfam" id="PF07411">
    <property type="entry name" value="DUF1508"/>
    <property type="match status" value="1"/>
</dbReference>
<dbReference type="RefSeq" id="WP_139450651.1">
    <property type="nucleotide sequence ID" value="NZ_VDMB01000028.1"/>
</dbReference>
<accession>A0A5S5MCM8</accession>
<gene>
    <name evidence="2" type="ORF">FIM25_14875</name>
</gene>
<evidence type="ECO:0000313" key="3">
    <source>
        <dbReference type="Proteomes" id="UP000321899"/>
    </source>
</evidence>
<dbReference type="OrthoDB" id="9802792at2"/>
<evidence type="ECO:0000313" key="2">
    <source>
        <dbReference type="EMBL" id="TYT73488.1"/>
    </source>
</evidence>
<dbReference type="SUPFAM" id="SSF160113">
    <property type="entry name" value="YegP-like"/>
    <property type="match status" value="1"/>
</dbReference>
<proteinExistence type="predicted"/>
<protein>
    <submittedName>
        <fullName evidence="2">DUF1508 domain-containing protein</fullName>
    </submittedName>
</protein>
<keyword evidence="3" id="KW-1185">Reference proteome</keyword>
<dbReference type="AlphaFoldDB" id="A0A5S5MCM8"/>
<dbReference type="InterPro" id="IPR010879">
    <property type="entry name" value="DUF1508"/>
</dbReference>
<dbReference type="EMBL" id="VDMB01000028">
    <property type="protein sequence ID" value="TYT73488.1"/>
    <property type="molecule type" value="Genomic_DNA"/>
</dbReference>
<organism evidence="2 3">
    <name type="scientific">Desulfobotulus mexicanus</name>
    <dbReference type="NCBI Taxonomy" id="2586642"/>
    <lineage>
        <taxon>Bacteria</taxon>
        <taxon>Pseudomonadati</taxon>
        <taxon>Thermodesulfobacteriota</taxon>
        <taxon>Desulfobacteria</taxon>
        <taxon>Desulfobacterales</taxon>
        <taxon>Desulfobacteraceae</taxon>
        <taxon>Desulfobotulus</taxon>
    </lineage>
</organism>
<reference evidence="2 3" key="1">
    <citation type="submission" date="2019-06" db="EMBL/GenBank/DDBJ databases">
        <title>Desulfobotulus mexicanus sp. nov., a novel sulfate-reducing bacterium isolated from the sediment of an alkaline crater lake in Mexico.</title>
        <authorList>
            <person name="Hirschler-Rea A."/>
        </authorList>
    </citation>
    <scope>NUCLEOTIDE SEQUENCE [LARGE SCALE GENOMIC DNA]</scope>
    <source>
        <strain evidence="2 3">PAR22N</strain>
    </source>
</reference>
<dbReference type="Proteomes" id="UP000321899">
    <property type="component" value="Unassembled WGS sequence"/>
</dbReference>
<feature type="domain" description="DUF1508" evidence="1">
    <location>
        <begin position="16"/>
        <end position="44"/>
    </location>
</feature>